<name>A0A6S6PQ90_ACEAC</name>
<proteinExistence type="predicted"/>
<accession>A0A6S6PQ90</accession>
<dbReference type="Pfam" id="PF13723">
    <property type="entry name" value="Ketoacyl-synt_2"/>
    <property type="match status" value="1"/>
</dbReference>
<gene>
    <name evidence="2" type="ORF">AAJCM20276_34850</name>
</gene>
<dbReference type="SUPFAM" id="SSF53901">
    <property type="entry name" value="Thiolase-like"/>
    <property type="match status" value="1"/>
</dbReference>
<evidence type="ECO:0000313" key="2">
    <source>
        <dbReference type="EMBL" id="BCI68861.1"/>
    </source>
</evidence>
<dbReference type="Proteomes" id="UP000515220">
    <property type="component" value="Chromosome"/>
</dbReference>
<dbReference type="GO" id="GO:0016746">
    <property type="term" value="F:acyltransferase activity"/>
    <property type="evidence" value="ECO:0007669"/>
    <property type="project" value="InterPro"/>
</dbReference>
<dbReference type="InterPro" id="IPR016039">
    <property type="entry name" value="Thiolase-like"/>
</dbReference>
<evidence type="ECO:0000313" key="3">
    <source>
        <dbReference type="Proteomes" id="UP000515220"/>
    </source>
</evidence>
<sequence length="264" mass="27388">MRLALRAVSLRGPGLPGWTGSVPVLCDPSLWTDGPVRPPPLMTLPPNERRRAGPISRLALSVAEEACAQTSLNTVTVPSVFASANGDGGVIDSILRAITASGEDVSPTQFHNSVHNAAAGYWTISHGSISPATAIGCFDWTFGTGLLKAAAEAVTENHPILFVAYDMPIPGPIGTVRITPVSFACAFVLDPDVDAPAMAHLTLTYDASAPDATDLPEDPSLRALALGNPAARSLPLLRLLALRQAGTISAGCLNGALRIEVTPC</sequence>
<protein>
    <recommendedName>
        <fullName evidence="1">Beta-ketoacyl synthase-like N-terminal domain-containing protein</fullName>
    </recommendedName>
</protein>
<reference evidence="2 3" key="1">
    <citation type="submission" date="2020-07" db="EMBL/GenBank/DDBJ databases">
        <title>Complete Genome Sequence of an acetic acid bacterium, Acetobacter aceti JCM20276.</title>
        <authorList>
            <person name="Hirose Y."/>
            <person name="Mihara H."/>
        </authorList>
    </citation>
    <scope>NUCLEOTIDE SEQUENCE [LARGE SCALE GENOMIC DNA]</scope>
    <source>
        <strain evidence="2 3">JCM20276</strain>
    </source>
</reference>
<dbReference type="EMBL" id="AP023326">
    <property type="protein sequence ID" value="BCI68861.1"/>
    <property type="molecule type" value="Genomic_DNA"/>
</dbReference>
<feature type="domain" description="Beta-ketoacyl synthase-like N-terminal" evidence="1">
    <location>
        <begin position="37"/>
        <end position="197"/>
    </location>
</feature>
<dbReference type="InterPro" id="IPR014030">
    <property type="entry name" value="Ketoacyl_synth_N"/>
</dbReference>
<evidence type="ECO:0000259" key="1">
    <source>
        <dbReference type="Pfam" id="PF13723"/>
    </source>
</evidence>
<organism evidence="2 3">
    <name type="scientific">Acetobacter aceti</name>
    <dbReference type="NCBI Taxonomy" id="435"/>
    <lineage>
        <taxon>Bacteria</taxon>
        <taxon>Pseudomonadati</taxon>
        <taxon>Pseudomonadota</taxon>
        <taxon>Alphaproteobacteria</taxon>
        <taxon>Acetobacterales</taxon>
        <taxon>Acetobacteraceae</taxon>
        <taxon>Acetobacter</taxon>
        <taxon>Acetobacter subgen. Acetobacter</taxon>
    </lineage>
</organism>
<dbReference type="AlphaFoldDB" id="A0A6S6PQ90"/>
<dbReference type="RefSeq" id="WP_232091764.1">
    <property type="nucleotide sequence ID" value="NZ_AP023326.1"/>
</dbReference>